<evidence type="ECO:0000313" key="9">
    <source>
        <dbReference type="Proteomes" id="UP000316905"/>
    </source>
</evidence>
<dbReference type="Proteomes" id="UP000316905">
    <property type="component" value="Unassembled WGS sequence"/>
</dbReference>
<keyword evidence="3 5" id="KW-0732">Signal</keyword>
<dbReference type="Pfam" id="PF17188">
    <property type="entry name" value="MucB_RseB_C"/>
    <property type="match status" value="1"/>
</dbReference>
<dbReference type="GO" id="GO:0045152">
    <property type="term" value="F:antisigma factor binding"/>
    <property type="evidence" value="ECO:0007669"/>
    <property type="project" value="TreeGrafter"/>
</dbReference>
<dbReference type="PANTHER" id="PTHR38782">
    <property type="match status" value="1"/>
</dbReference>
<comment type="subcellular location">
    <subcellularLocation>
        <location evidence="1">Periplasm</location>
    </subcellularLocation>
</comment>
<dbReference type="EMBL" id="VLKY01000001">
    <property type="protein sequence ID" value="TWI58784.1"/>
    <property type="molecule type" value="Genomic_DNA"/>
</dbReference>
<gene>
    <name evidence="8" type="ORF">IQ22_00496</name>
</gene>
<accession>A0A562QPX6</accession>
<proteinExistence type="inferred from homology"/>
<feature type="domain" description="MucB/RseB N-terminal" evidence="6">
    <location>
        <begin position="26"/>
        <end position="184"/>
    </location>
</feature>
<keyword evidence="9" id="KW-1185">Reference proteome</keyword>
<dbReference type="Pfam" id="PF03888">
    <property type="entry name" value="MucB_RseB"/>
    <property type="match status" value="1"/>
</dbReference>
<comment type="caution">
    <text evidence="8">The sequence shown here is derived from an EMBL/GenBank/DDBJ whole genome shotgun (WGS) entry which is preliminary data.</text>
</comment>
<evidence type="ECO:0000313" key="8">
    <source>
        <dbReference type="EMBL" id="TWI58784.1"/>
    </source>
</evidence>
<evidence type="ECO:0000256" key="5">
    <source>
        <dbReference type="SAM" id="SignalP"/>
    </source>
</evidence>
<keyword evidence="4" id="KW-0574">Periplasm</keyword>
<dbReference type="AlphaFoldDB" id="A0A562QPX6"/>
<dbReference type="Gene3D" id="2.50.20.10">
    <property type="entry name" value="Lipoprotein localisation LolA/LolB/LppX"/>
    <property type="match status" value="1"/>
</dbReference>
<evidence type="ECO:0000256" key="3">
    <source>
        <dbReference type="ARBA" id="ARBA00022729"/>
    </source>
</evidence>
<dbReference type="RefSeq" id="WP_145137468.1">
    <property type="nucleotide sequence ID" value="NZ_VLKY01000001.1"/>
</dbReference>
<dbReference type="GO" id="GO:0030288">
    <property type="term" value="C:outer membrane-bounded periplasmic space"/>
    <property type="evidence" value="ECO:0007669"/>
    <property type="project" value="TreeGrafter"/>
</dbReference>
<organism evidence="8 9">
    <name type="scientific">Pseudomonas duriflava</name>
    <dbReference type="NCBI Taxonomy" id="459528"/>
    <lineage>
        <taxon>Bacteria</taxon>
        <taxon>Pseudomonadati</taxon>
        <taxon>Pseudomonadota</taxon>
        <taxon>Gammaproteobacteria</taxon>
        <taxon>Pseudomonadales</taxon>
        <taxon>Pseudomonadaceae</taxon>
        <taxon>Pseudomonas</taxon>
    </lineage>
</organism>
<dbReference type="InterPro" id="IPR038484">
    <property type="entry name" value="MucB/RseB_C_sf"/>
</dbReference>
<feature type="signal peptide" evidence="5">
    <location>
        <begin position="1"/>
        <end position="22"/>
    </location>
</feature>
<comment type="similarity">
    <text evidence="2">Belongs to the RseB family.</text>
</comment>
<evidence type="ECO:0000256" key="1">
    <source>
        <dbReference type="ARBA" id="ARBA00004418"/>
    </source>
</evidence>
<dbReference type="Gene3D" id="3.30.200.100">
    <property type="entry name" value="MucB/RseB, C-terminal domain"/>
    <property type="match status" value="1"/>
</dbReference>
<feature type="domain" description="MucB/RseB C-terminal" evidence="7">
    <location>
        <begin position="212"/>
        <end position="310"/>
    </location>
</feature>
<dbReference type="CDD" id="cd16327">
    <property type="entry name" value="RseB"/>
    <property type="match status" value="1"/>
</dbReference>
<dbReference type="InterPro" id="IPR033434">
    <property type="entry name" value="MucB/RseB_N"/>
</dbReference>
<dbReference type="InterPro" id="IPR005588">
    <property type="entry name" value="MucB_RseB"/>
</dbReference>
<evidence type="ECO:0000259" key="6">
    <source>
        <dbReference type="Pfam" id="PF03888"/>
    </source>
</evidence>
<feature type="chain" id="PRO_5021777765" evidence="5">
    <location>
        <begin position="23"/>
        <end position="313"/>
    </location>
</feature>
<dbReference type="OrthoDB" id="7067274at2"/>
<dbReference type="InterPro" id="IPR033436">
    <property type="entry name" value="MucB/RseB_C"/>
</dbReference>
<evidence type="ECO:0000256" key="2">
    <source>
        <dbReference type="ARBA" id="ARBA00008150"/>
    </source>
</evidence>
<evidence type="ECO:0000256" key="4">
    <source>
        <dbReference type="ARBA" id="ARBA00022764"/>
    </source>
</evidence>
<reference evidence="8 9" key="1">
    <citation type="journal article" date="2015" name="Stand. Genomic Sci.">
        <title>Genomic Encyclopedia of Bacterial and Archaeal Type Strains, Phase III: the genomes of soil and plant-associated and newly described type strains.</title>
        <authorList>
            <person name="Whitman W.B."/>
            <person name="Woyke T."/>
            <person name="Klenk H.P."/>
            <person name="Zhou Y."/>
            <person name="Lilburn T.G."/>
            <person name="Beck B.J."/>
            <person name="De Vos P."/>
            <person name="Vandamme P."/>
            <person name="Eisen J.A."/>
            <person name="Garrity G."/>
            <person name="Hugenholtz P."/>
            <person name="Kyrpides N.C."/>
        </authorList>
    </citation>
    <scope>NUCLEOTIDE SEQUENCE [LARGE SCALE GENOMIC DNA]</scope>
    <source>
        <strain evidence="8 9">CGMCC 1.6858</strain>
    </source>
</reference>
<dbReference type="GO" id="GO:0032885">
    <property type="term" value="P:regulation of polysaccharide biosynthetic process"/>
    <property type="evidence" value="ECO:0007669"/>
    <property type="project" value="TreeGrafter"/>
</dbReference>
<dbReference type="PIRSF" id="PIRSF005427">
    <property type="entry name" value="RseB"/>
    <property type="match status" value="1"/>
</dbReference>
<evidence type="ECO:0000259" key="7">
    <source>
        <dbReference type="Pfam" id="PF17188"/>
    </source>
</evidence>
<protein>
    <submittedName>
        <fullName evidence="8">MucB/RseB-like sigma(E) regulatory protein</fullName>
    </submittedName>
</protein>
<name>A0A562QPX6_9PSED</name>
<dbReference type="PANTHER" id="PTHR38782:SF1">
    <property type="entry name" value="SIGMA-E FACTOR REGULATORY PROTEIN RSEB"/>
    <property type="match status" value="1"/>
</dbReference>
<sequence length="313" mass="34584">MRFAPVVCGMGGLFLIIQSVQAANGDNWLERVLSASKRISSQGIFVYVSNGQLTSHKVVRKVEKDGDSRERIYQLDGSPYEVIWENDQLLCNSRLEGNEVGFSKKLSRSLTARQIEQGYVVKHVGESRVADLPTDIIALVPKDQYRYAYEFHVGKQSGQILQSTTFDQKGDPVERLQYVSFSTAIPDNAALKPQQKCMPVNESNPVASDVPPSTWMVSWLPAGYELVRSQKSWAPRTGGHSVQYLLYSDGLSSFSVFVDPDSKGVVTDTRNQFGPTSVVSKRINPSNKDTLITVVGEIPLGAAERIALAVRPD</sequence>